<feature type="transmembrane region" description="Helical" evidence="2">
    <location>
        <begin position="38"/>
        <end position="61"/>
    </location>
</feature>
<keyword evidence="4" id="KW-1185">Reference proteome</keyword>
<evidence type="ECO:0000313" key="4">
    <source>
        <dbReference type="Proteomes" id="UP000298663"/>
    </source>
</evidence>
<feature type="region of interest" description="Disordered" evidence="1">
    <location>
        <begin position="269"/>
        <end position="288"/>
    </location>
</feature>
<name>A0A4U5MCK0_STECR</name>
<feature type="transmembrane region" description="Helical" evidence="2">
    <location>
        <begin position="146"/>
        <end position="168"/>
    </location>
</feature>
<keyword evidence="2" id="KW-1133">Transmembrane helix</keyword>
<comment type="caution">
    <text evidence="3">The sequence shown here is derived from an EMBL/GenBank/DDBJ whole genome shotgun (WGS) entry which is preliminary data.</text>
</comment>
<gene>
    <name evidence="3" type="ORF">L596_023083</name>
</gene>
<evidence type="ECO:0000313" key="3">
    <source>
        <dbReference type="EMBL" id="TKR66849.1"/>
    </source>
</evidence>
<feature type="transmembrane region" description="Helical" evidence="2">
    <location>
        <begin position="100"/>
        <end position="126"/>
    </location>
</feature>
<keyword evidence="2" id="KW-0472">Membrane</keyword>
<reference evidence="3 4" key="1">
    <citation type="journal article" date="2015" name="Genome Biol.">
        <title>Comparative genomics of Steinernema reveals deeply conserved gene regulatory networks.</title>
        <authorList>
            <person name="Dillman A.R."/>
            <person name="Macchietto M."/>
            <person name="Porter C.F."/>
            <person name="Rogers A."/>
            <person name="Williams B."/>
            <person name="Antoshechkin I."/>
            <person name="Lee M.M."/>
            <person name="Goodwin Z."/>
            <person name="Lu X."/>
            <person name="Lewis E.E."/>
            <person name="Goodrich-Blair H."/>
            <person name="Stock S.P."/>
            <person name="Adams B.J."/>
            <person name="Sternberg P.W."/>
            <person name="Mortazavi A."/>
        </authorList>
    </citation>
    <scope>NUCLEOTIDE SEQUENCE [LARGE SCALE GENOMIC DNA]</scope>
    <source>
        <strain evidence="3 4">ALL</strain>
    </source>
</reference>
<dbReference type="Proteomes" id="UP000298663">
    <property type="component" value="Unassembled WGS sequence"/>
</dbReference>
<evidence type="ECO:0000256" key="1">
    <source>
        <dbReference type="SAM" id="MobiDB-lite"/>
    </source>
</evidence>
<dbReference type="EMBL" id="AZBU02000008">
    <property type="protein sequence ID" value="TKR66849.1"/>
    <property type="molecule type" value="Genomic_DNA"/>
</dbReference>
<protein>
    <submittedName>
        <fullName evidence="3">Uncharacterized protein</fullName>
    </submittedName>
</protein>
<sequence>MDSAKTVVDPSLSCFEETDPRASDLQEVEDAPKSKVPIYVLVVAEGSMFAALIVLSLFFSLFAPRGFWILLPFTIVQFLPLFVALFFLFTADDFSDNRRLFFFICHGFVAFWESGMAIGVFQWATIFWKLRPETRAPEATLNTQKSVLGTILVVHATLQLVISVVVICRKTVEEFQFEKPPESSAISSLSRTSSFERILMSPVESLTDFSGVLDIDQKRFAVSLNAENNIFQIFHGSSHSLWRPLGFLELLLPPRAELHELRLQEDDQVPRADVQGRQQARDGRGRNARSSIADKCAIRALFKHYQHPEFYAQFREILAAGHQLYSKISVELVLTSV</sequence>
<evidence type="ECO:0000256" key="2">
    <source>
        <dbReference type="SAM" id="Phobius"/>
    </source>
</evidence>
<reference evidence="3 4" key="2">
    <citation type="journal article" date="2019" name="G3 (Bethesda)">
        <title>Hybrid Assembly of the Genome of the Entomopathogenic Nematode Steinernema carpocapsae Identifies the X-Chromosome.</title>
        <authorList>
            <person name="Serra L."/>
            <person name="Macchietto M."/>
            <person name="Macias-Munoz A."/>
            <person name="McGill C.J."/>
            <person name="Rodriguez I.M."/>
            <person name="Rodriguez B."/>
            <person name="Murad R."/>
            <person name="Mortazavi A."/>
        </authorList>
    </citation>
    <scope>NUCLEOTIDE SEQUENCE [LARGE SCALE GENOMIC DNA]</scope>
    <source>
        <strain evidence="3 4">ALL</strain>
    </source>
</reference>
<accession>A0A4U5MCK0</accession>
<keyword evidence="2" id="KW-0812">Transmembrane</keyword>
<proteinExistence type="predicted"/>
<organism evidence="3 4">
    <name type="scientific">Steinernema carpocapsae</name>
    <name type="common">Entomopathogenic nematode</name>
    <dbReference type="NCBI Taxonomy" id="34508"/>
    <lineage>
        <taxon>Eukaryota</taxon>
        <taxon>Metazoa</taxon>
        <taxon>Ecdysozoa</taxon>
        <taxon>Nematoda</taxon>
        <taxon>Chromadorea</taxon>
        <taxon>Rhabditida</taxon>
        <taxon>Tylenchina</taxon>
        <taxon>Panagrolaimomorpha</taxon>
        <taxon>Strongyloidoidea</taxon>
        <taxon>Steinernematidae</taxon>
        <taxon>Steinernema</taxon>
    </lineage>
</organism>
<feature type="transmembrane region" description="Helical" evidence="2">
    <location>
        <begin position="67"/>
        <end position="88"/>
    </location>
</feature>
<dbReference type="AlphaFoldDB" id="A0A4U5MCK0"/>